<dbReference type="InterPro" id="IPR017927">
    <property type="entry name" value="FAD-bd_FR_type"/>
</dbReference>
<evidence type="ECO:0000256" key="1">
    <source>
        <dbReference type="ARBA" id="ARBA00001974"/>
    </source>
</evidence>
<dbReference type="PANTHER" id="PTHR47354">
    <property type="entry name" value="NADH OXIDOREDUCTASE HCR"/>
    <property type="match status" value="1"/>
</dbReference>
<dbReference type="Pfam" id="PF00175">
    <property type="entry name" value="NAD_binding_1"/>
    <property type="match status" value="1"/>
</dbReference>
<dbReference type="InterPro" id="IPR050415">
    <property type="entry name" value="MRET"/>
</dbReference>
<dbReference type="InterPro" id="IPR017938">
    <property type="entry name" value="Riboflavin_synthase-like_b-brl"/>
</dbReference>
<dbReference type="Pfam" id="PF00970">
    <property type="entry name" value="FAD_binding_6"/>
    <property type="match status" value="1"/>
</dbReference>
<sequence>MARTALPGRLTWRVARLIEARDETPTARTLVLDVPGWPGHLAGQHVDVRLTADDGYTAQRSYSIAAPADGDRVELTVQRVPDGEVSPYLTEVFSKGDPVEMRGPVGGWFVWRPADTAPVLLVAGGSGIVPLMAMVRARRAAGSRVPFRLIYSVRTPSDVYYADELRRRARDDGGLDVTYAYTRAVPEGWREPPRRLGVAAVNTAGWPPDLEPACFVCGPTGFVEAVADILVALGHDPRRVRTERFGPTAGPAESPTASTAESPEANPASAAKRPTASPTEGPTAEPAPGPKEARP</sequence>
<name>A0ABQ5QXG8_9ACTN</name>
<keyword evidence="2" id="KW-0001">2Fe-2S</keyword>
<dbReference type="Gene3D" id="2.40.30.10">
    <property type="entry name" value="Translation factors"/>
    <property type="match status" value="1"/>
</dbReference>
<dbReference type="PANTHER" id="PTHR47354:SF5">
    <property type="entry name" value="PROTEIN RFBI"/>
    <property type="match status" value="1"/>
</dbReference>
<organism evidence="6 7">
    <name type="scientific">Phytohabitans aurantiacus</name>
    <dbReference type="NCBI Taxonomy" id="3016789"/>
    <lineage>
        <taxon>Bacteria</taxon>
        <taxon>Bacillati</taxon>
        <taxon>Actinomycetota</taxon>
        <taxon>Actinomycetes</taxon>
        <taxon>Micromonosporales</taxon>
        <taxon>Micromonosporaceae</taxon>
    </lineage>
</organism>
<dbReference type="CDD" id="cd06217">
    <property type="entry name" value="FNR_iron_sulfur_binding_3"/>
    <property type="match status" value="1"/>
</dbReference>
<accession>A0ABQ5QXG8</accession>
<keyword evidence="2" id="KW-0479">Metal-binding</keyword>
<reference evidence="6" key="1">
    <citation type="submission" date="2022-12" db="EMBL/GenBank/DDBJ databases">
        <title>New Phytohabitans aurantiacus sp. RD004123 nov., an actinomycete isolated from soil.</title>
        <authorList>
            <person name="Triningsih D.W."/>
            <person name="Harunari E."/>
            <person name="Igarashi Y."/>
        </authorList>
    </citation>
    <scope>NUCLEOTIDE SEQUENCE</scope>
    <source>
        <strain evidence="6">RD004123</strain>
    </source>
</reference>
<feature type="domain" description="FAD-binding FR-type" evidence="5">
    <location>
        <begin position="10"/>
        <end position="111"/>
    </location>
</feature>
<keyword evidence="3" id="KW-0411">Iron-sulfur</keyword>
<dbReference type="InterPro" id="IPR039261">
    <property type="entry name" value="FNR_nucleotide-bd"/>
</dbReference>
<dbReference type="SUPFAM" id="SSF52343">
    <property type="entry name" value="Ferredoxin reductase-like, C-terminal NADP-linked domain"/>
    <property type="match status" value="1"/>
</dbReference>
<comment type="cofactor">
    <cofactor evidence="1">
        <name>FAD</name>
        <dbReference type="ChEBI" id="CHEBI:57692"/>
    </cofactor>
</comment>
<dbReference type="InterPro" id="IPR001433">
    <property type="entry name" value="OxRdtase_FAD/NAD-bd"/>
</dbReference>
<evidence type="ECO:0000256" key="3">
    <source>
        <dbReference type="ARBA" id="ARBA00023014"/>
    </source>
</evidence>
<evidence type="ECO:0000256" key="4">
    <source>
        <dbReference type="SAM" id="MobiDB-lite"/>
    </source>
</evidence>
<proteinExistence type="predicted"/>
<dbReference type="PRINTS" id="PR00410">
    <property type="entry name" value="PHEHYDRXLASE"/>
</dbReference>
<protein>
    <submittedName>
        <fullName evidence="6">Oxidoreductase</fullName>
    </submittedName>
</protein>
<dbReference type="Proteomes" id="UP001144280">
    <property type="component" value="Unassembled WGS sequence"/>
</dbReference>
<dbReference type="Gene3D" id="3.40.50.80">
    <property type="entry name" value="Nucleotide-binding domain of ferredoxin-NADP reductase (FNR) module"/>
    <property type="match status" value="1"/>
</dbReference>
<dbReference type="PROSITE" id="PS51384">
    <property type="entry name" value="FAD_FR"/>
    <property type="match status" value="1"/>
</dbReference>
<gene>
    <name evidence="6" type="ORF">Pa4123_45230</name>
</gene>
<evidence type="ECO:0000313" key="7">
    <source>
        <dbReference type="Proteomes" id="UP001144280"/>
    </source>
</evidence>
<keyword evidence="2" id="KW-0408">Iron</keyword>
<dbReference type="EMBL" id="BSDI01000021">
    <property type="protein sequence ID" value="GLH99248.1"/>
    <property type="molecule type" value="Genomic_DNA"/>
</dbReference>
<evidence type="ECO:0000313" key="6">
    <source>
        <dbReference type="EMBL" id="GLH99248.1"/>
    </source>
</evidence>
<feature type="region of interest" description="Disordered" evidence="4">
    <location>
        <begin position="241"/>
        <end position="295"/>
    </location>
</feature>
<evidence type="ECO:0000256" key="2">
    <source>
        <dbReference type="ARBA" id="ARBA00022714"/>
    </source>
</evidence>
<feature type="compositionally biased region" description="Low complexity" evidence="4">
    <location>
        <begin position="257"/>
        <end position="271"/>
    </location>
</feature>
<evidence type="ECO:0000259" key="5">
    <source>
        <dbReference type="PROSITE" id="PS51384"/>
    </source>
</evidence>
<dbReference type="InterPro" id="IPR008333">
    <property type="entry name" value="Cbr1-like_FAD-bd_dom"/>
</dbReference>
<keyword evidence="7" id="KW-1185">Reference proteome</keyword>
<comment type="caution">
    <text evidence="6">The sequence shown here is derived from an EMBL/GenBank/DDBJ whole genome shotgun (WGS) entry which is preliminary data.</text>
</comment>
<dbReference type="SUPFAM" id="SSF63380">
    <property type="entry name" value="Riboflavin synthase domain-like"/>
    <property type="match status" value="1"/>
</dbReference>